<evidence type="ECO:0000313" key="4">
    <source>
        <dbReference type="Proteomes" id="UP000468591"/>
    </source>
</evidence>
<proteinExistence type="predicted"/>
<dbReference type="Pfam" id="PF08223">
    <property type="entry name" value="PaaX_C"/>
    <property type="match status" value="1"/>
</dbReference>
<feature type="domain" description="Transcriptional repressor PaaX-like C-terminal" evidence="2">
    <location>
        <begin position="171"/>
        <end position="237"/>
    </location>
</feature>
<protein>
    <submittedName>
        <fullName evidence="3">PaaX family transcriptional regulator</fullName>
    </submittedName>
</protein>
<dbReference type="EMBL" id="JAABNT010000002">
    <property type="protein sequence ID" value="NEK21619.1"/>
    <property type="molecule type" value="Genomic_DNA"/>
</dbReference>
<comment type="caution">
    <text evidence="3">The sequence shown here is derived from an EMBL/GenBank/DDBJ whole genome shotgun (WGS) entry which is preliminary data.</text>
</comment>
<dbReference type="Gene3D" id="3.30.70.2670">
    <property type="match status" value="1"/>
</dbReference>
<gene>
    <name evidence="3" type="ORF">GV827_04270</name>
</gene>
<dbReference type="PIRSF" id="PIRSF020623">
    <property type="entry name" value="PaaX"/>
    <property type="match status" value="1"/>
</dbReference>
<dbReference type="InterPro" id="IPR011965">
    <property type="entry name" value="PaaX_trns_reg"/>
</dbReference>
<dbReference type="InterPro" id="IPR036388">
    <property type="entry name" value="WH-like_DNA-bd_sf"/>
</dbReference>
<dbReference type="Pfam" id="PF07848">
    <property type="entry name" value="PaaX"/>
    <property type="match status" value="1"/>
</dbReference>
<dbReference type="Gene3D" id="1.20.58.1460">
    <property type="match status" value="1"/>
</dbReference>
<dbReference type="RefSeq" id="WP_164352464.1">
    <property type="nucleotide sequence ID" value="NZ_JAABNT010000002.1"/>
</dbReference>
<dbReference type="PANTHER" id="PTHR30319:SF1">
    <property type="entry name" value="TRANSCRIPTIONAL REPRESSOR PAAX"/>
    <property type="match status" value="1"/>
</dbReference>
<evidence type="ECO:0000313" key="3">
    <source>
        <dbReference type="EMBL" id="NEK21619.1"/>
    </source>
</evidence>
<dbReference type="InterPro" id="IPR012906">
    <property type="entry name" value="PaaX-like_N"/>
</dbReference>
<evidence type="ECO:0000259" key="2">
    <source>
        <dbReference type="Pfam" id="PF08223"/>
    </source>
</evidence>
<dbReference type="AlphaFoldDB" id="A0A6P0C625"/>
<organism evidence="3 4">
    <name type="scientific">Sulfitobacter sediminilitoris</name>
    <dbReference type="NCBI Taxonomy" id="2698830"/>
    <lineage>
        <taxon>Bacteria</taxon>
        <taxon>Pseudomonadati</taxon>
        <taxon>Pseudomonadota</taxon>
        <taxon>Alphaproteobacteria</taxon>
        <taxon>Rhodobacterales</taxon>
        <taxon>Roseobacteraceae</taxon>
        <taxon>Sulfitobacter</taxon>
    </lineage>
</organism>
<accession>A0A6P0C625</accession>
<evidence type="ECO:0000259" key="1">
    <source>
        <dbReference type="Pfam" id="PF07848"/>
    </source>
</evidence>
<dbReference type="GO" id="GO:0006351">
    <property type="term" value="P:DNA-templated transcription"/>
    <property type="evidence" value="ECO:0007669"/>
    <property type="project" value="InterPro"/>
</dbReference>
<dbReference type="PANTHER" id="PTHR30319">
    <property type="entry name" value="PHENYLACETIC ACID REGULATOR-RELATED TRANSCRIPTIONAL REPRESSOR"/>
    <property type="match status" value="1"/>
</dbReference>
<reference evidence="3 4" key="1">
    <citation type="submission" date="2020-01" db="EMBL/GenBank/DDBJ databases">
        <title>Sulfitobacter sediminilitoris sp. nov., isolated from a tidal flat.</title>
        <authorList>
            <person name="Park S."/>
            <person name="Yoon J.-H."/>
        </authorList>
    </citation>
    <scope>NUCLEOTIDE SEQUENCE [LARGE SCALE GENOMIC DNA]</scope>
    <source>
        <strain evidence="3 4">JBTF-M27</strain>
    </source>
</reference>
<dbReference type="Proteomes" id="UP000468591">
    <property type="component" value="Unassembled WGS sequence"/>
</dbReference>
<keyword evidence="4" id="KW-1185">Reference proteome</keyword>
<sequence>MPTDNFISQTTALRALGGRRVWSLMISLFGDLAQDRGQSIDGPVLSAIMKGLKVKPEAARVALHRLRNDGWIVSEKSGRISQHSLSAKGRAESAAASPRIYADPSEMVQEWQLIFTSDKGPQVDDMAALGFSAIQPRVYVGPATATPPDDALAFSGNDVPVWLRKEAEPHALRQGYTELLQTLAALQDSLPEADDLSPVEVAVLRCLIVHNWRRLVLKHPTLPAPLVSPDWPGHLCHLAVCDLLTRFPRPKLKEIEQYRAAA</sequence>
<dbReference type="Gene3D" id="1.10.10.10">
    <property type="entry name" value="Winged helix-like DNA-binding domain superfamily/Winged helix DNA-binding domain"/>
    <property type="match status" value="1"/>
</dbReference>
<name>A0A6P0C625_9RHOB</name>
<dbReference type="InterPro" id="IPR013225">
    <property type="entry name" value="PaaX_C"/>
</dbReference>
<feature type="domain" description="Transcriptional repressor PaaX-like N-terminal" evidence="1">
    <location>
        <begin position="22"/>
        <end position="89"/>
    </location>
</feature>